<keyword evidence="6" id="KW-1278">Translocase</keyword>
<proteinExistence type="inferred from homology"/>
<dbReference type="GO" id="GO:0006740">
    <property type="term" value="P:NADPH regeneration"/>
    <property type="evidence" value="ECO:0007669"/>
    <property type="project" value="TreeGrafter"/>
</dbReference>
<evidence type="ECO:0000256" key="9">
    <source>
        <dbReference type="ARBA" id="ARBA00071353"/>
    </source>
</evidence>
<dbReference type="Proteomes" id="UP000218702">
    <property type="component" value="Chromosome"/>
</dbReference>
<dbReference type="PROSITE" id="PS00837">
    <property type="entry name" value="ALADH_PNT_2"/>
    <property type="match status" value="1"/>
</dbReference>
<dbReference type="SUPFAM" id="SSF51735">
    <property type="entry name" value="NAD(P)-binding Rossmann-fold domains"/>
    <property type="match status" value="1"/>
</dbReference>
<evidence type="ECO:0000256" key="5">
    <source>
        <dbReference type="ARBA" id="ARBA00022857"/>
    </source>
</evidence>
<dbReference type="PANTHER" id="PTHR10160">
    <property type="entry name" value="NAD(P) TRANSHYDROGENASE"/>
    <property type="match status" value="1"/>
</dbReference>
<dbReference type="SMART" id="SM01002">
    <property type="entry name" value="AlaDh_PNT_C"/>
    <property type="match status" value="1"/>
</dbReference>
<dbReference type="InterPro" id="IPR008143">
    <property type="entry name" value="Ala_DH/PNT_CS2"/>
</dbReference>
<dbReference type="Pfam" id="PF01262">
    <property type="entry name" value="AlaDh_PNT_C"/>
    <property type="match status" value="1"/>
</dbReference>
<dbReference type="EMBL" id="AP018316">
    <property type="protein sequence ID" value="BAZ86488.1"/>
    <property type="molecule type" value="Genomic_DNA"/>
</dbReference>
<reference evidence="14 15" key="1">
    <citation type="submission" date="2017-06" db="EMBL/GenBank/DDBJ databases">
        <title>Genome sequencing of cyanobaciteial culture collection at National Institute for Environmental Studies (NIES).</title>
        <authorList>
            <person name="Hirose Y."/>
            <person name="Shimura Y."/>
            <person name="Fujisawa T."/>
            <person name="Nakamura Y."/>
            <person name="Kawachi M."/>
        </authorList>
    </citation>
    <scope>NUCLEOTIDE SEQUENCE [LARGE SCALE GENOMIC DNA]</scope>
    <source>
        <strain evidence="14 15">NIES-806</strain>
    </source>
</reference>
<dbReference type="PANTHER" id="PTHR10160:SF19">
    <property type="entry name" value="PROTON-TRANSLOCATING NAD(P)(+) TRANSHYDROGENASE"/>
    <property type="match status" value="1"/>
</dbReference>
<evidence type="ECO:0000256" key="4">
    <source>
        <dbReference type="ARBA" id="ARBA00022741"/>
    </source>
</evidence>
<dbReference type="SUPFAM" id="SSF52283">
    <property type="entry name" value="Formate/glycerate dehydrogenase catalytic domain-like"/>
    <property type="match status" value="1"/>
</dbReference>
<keyword evidence="4" id="KW-0547">Nucleotide-binding</keyword>
<dbReference type="InterPro" id="IPR036291">
    <property type="entry name" value="NAD(P)-bd_dom_sf"/>
</dbReference>
<dbReference type="FunFam" id="3.40.50.720:FF:000188">
    <property type="entry name" value="NAD(P) transhydrogenase alpha subunit 1"/>
    <property type="match status" value="1"/>
</dbReference>
<gene>
    <name evidence="14" type="ORF">NIES806_27010</name>
</gene>
<evidence type="ECO:0000259" key="12">
    <source>
        <dbReference type="SMART" id="SM01002"/>
    </source>
</evidence>
<evidence type="ECO:0000256" key="1">
    <source>
        <dbReference type="ARBA" id="ARBA00003943"/>
    </source>
</evidence>
<evidence type="ECO:0000256" key="2">
    <source>
        <dbReference type="ARBA" id="ARBA00005689"/>
    </source>
</evidence>
<dbReference type="InterPro" id="IPR007698">
    <property type="entry name" value="AlaDH/PNT_NAD(H)-bd"/>
</dbReference>
<comment type="catalytic activity">
    <reaction evidence="8">
        <text>NAD(+) + NADPH + H(+)(in) = NADH + NADP(+) + H(+)(out)</text>
        <dbReference type="Rhea" id="RHEA:47992"/>
        <dbReference type="ChEBI" id="CHEBI:15378"/>
        <dbReference type="ChEBI" id="CHEBI:57540"/>
        <dbReference type="ChEBI" id="CHEBI:57783"/>
        <dbReference type="ChEBI" id="CHEBI:57945"/>
        <dbReference type="ChEBI" id="CHEBI:58349"/>
        <dbReference type="EC" id="7.1.1.1"/>
    </reaction>
</comment>
<evidence type="ECO:0000313" key="14">
    <source>
        <dbReference type="EMBL" id="BAZ86488.1"/>
    </source>
</evidence>
<dbReference type="EC" id="7.1.1.1" evidence="3"/>
<dbReference type="RefSeq" id="WP_096667993.1">
    <property type="nucleotide sequence ID" value="NZ_AP018316.1"/>
</dbReference>
<accession>A0A1Z4V4V0</accession>
<dbReference type="GO" id="GO:0050661">
    <property type="term" value="F:NADP binding"/>
    <property type="evidence" value="ECO:0007669"/>
    <property type="project" value="TreeGrafter"/>
</dbReference>
<keyword evidence="7" id="KW-0520">NAD</keyword>
<evidence type="ECO:0000313" key="15">
    <source>
        <dbReference type="Proteomes" id="UP000218702"/>
    </source>
</evidence>
<organism evidence="14 15">
    <name type="scientific">Dolichospermum compactum NIES-806</name>
    <dbReference type="NCBI Taxonomy" id="1973481"/>
    <lineage>
        <taxon>Bacteria</taxon>
        <taxon>Bacillati</taxon>
        <taxon>Cyanobacteriota</taxon>
        <taxon>Cyanophyceae</taxon>
        <taxon>Nostocales</taxon>
        <taxon>Aphanizomenonaceae</taxon>
        <taxon>Dolichospermum</taxon>
        <taxon>Dolichospermum compactum</taxon>
    </lineage>
</organism>
<dbReference type="KEGG" id="dcm:NIES806_27010"/>
<dbReference type="CDD" id="cd05304">
    <property type="entry name" value="Rubrum_tdh"/>
    <property type="match status" value="1"/>
</dbReference>
<dbReference type="AlphaFoldDB" id="A0A1Z4V4V0"/>
<dbReference type="GO" id="GO:0016491">
    <property type="term" value="F:oxidoreductase activity"/>
    <property type="evidence" value="ECO:0007669"/>
    <property type="project" value="InterPro"/>
</dbReference>
<evidence type="ECO:0000256" key="11">
    <source>
        <dbReference type="ARBA" id="ARBA00084087"/>
    </source>
</evidence>
<comment type="function">
    <text evidence="1">The transhydrogenation between NADH and NADP is coupled to respiration and ATP hydrolysis and functions as a proton pump across the membrane.</text>
</comment>
<dbReference type="SMART" id="SM01003">
    <property type="entry name" value="AlaDh_PNT_N"/>
    <property type="match status" value="1"/>
</dbReference>
<feature type="domain" description="Alanine dehydrogenase/pyridine nucleotide transhydrogenase NAD(H)-binding" evidence="12">
    <location>
        <begin position="153"/>
        <end position="317"/>
    </location>
</feature>
<name>A0A1Z4V4V0_9CYAN</name>
<dbReference type="NCBIfam" id="NF006942">
    <property type="entry name" value="PRK09424.1"/>
    <property type="match status" value="1"/>
</dbReference>
<feature type="domain" description="Alanine dehydrogenase/pyridine nucleotide transhydrogenase N-terminal" evidence="13">
    <location>
        <begin position="4"/>
        <end position="144"/>
    </location>
</feature>
<evidence type="ECO:0000256" key="10">
    <source>
        <dbReference type="ARBA" id="ARBA00076996"/>
    </source>
</evidence>
<keyword evidence="5" id="KW-0521">NADP</keyword>
<evidence type="ECO:0000256" key="6">
    <source>
        <dbReference type="ARBA" id="ARBA00022967"/>
    </source>
</evidence>
<dbReference type="Gene3D" id="3.40.50.720">
    <property type="entry name" value="NAD(P)-binding Rossmann-like Domain"/>
    <property type="match status" value="2"/>
</dbReference>
<dbReference type="GO" id="GO:0008750">
    <property type="term" value="F:proton-translocating NAD(P)+ transhydrogenase activity"/>
    <property type="evidence" value="ECO:0007669"/>
    <property type="project" value="UniProtKB-EC"/>
</dbReference>
<dbReference type="GO" id="GO:0005886">
    <property type="term" value="C:plasma membrane"/>
    <property type="evidence" value="ECO:0007669"/>
    <property type="project" value="TreeGrafter"/>
</dbReference>
<evidence type="ECO:0000259" key="13">
    <source>
        <dbReference type="SMART" id="SM01003"/>
    </source>
</evidence>
<dbReference type="InterPro" id="IPR007886">
    <property type="entry name" value="AlaDH/PNT_N"/>
</dbReference>
<dbReference type="OrthoDB" id="9804592at2"/>
<sequence>MKIAVAKEIEVCERRVALIPDTVAKLVKQGLDVWVEAGAGEKAFFSDADYEAAGAKIIGNSAQLWSEADILLKVSPPQTREDGRTEIELLKSGSVLISFLNPLGNPVIAQQLANRQITALSMELIPRTTRAQSMDALSSQASLAGYKAVLIAAAALPKYFPMLTTAAGTIAPAKVFIMGAGVAGLQAIATARRLGAVVEAFDIRPAVKEEVQSLGAKFVEVKLEEETVAAGGYAKEISEDSKKRTQELVASHVKNSDIVITTAQVPGRQAPRLVTEEMVAQMKPGSVIVDLAAEQGGNCACTEAGKDIIWNGVTIIGPINLPSSMPVHASQLYAKNVTSLMQLLIKDKALEINFGDDIVDAACVTHGGEIRNQRVKDALQAVAV</sequence>
<protein>
    <recommendedName>
        <fullName evidence="9">NAD(P) transhydrogenase subunit alpha part 1</fullName>
        <ecNumber evidence="3">7.1.1.1</ecNumber>
    </recommendedName>
    <alternativeName>
        <fullName evidence="11">Nicotinamide nucleotide transhydrogenase subunit alpha 1</fullName>
    </alternativeName>
    <alternativeName>
        <fullName evidence="10">Pyridine nucleotide transhydrogenase subunit alpha 1</fullName>
    </alternativeName>
</protein>
<dbReference type="Pfam" id="PF05222">
    <property type="entry name" value="AlaDh_PNT_N"/>
    <property type="match status" value="1"/>
</dbReference>
<keyword evidence="15" id="KW-1185">Reference proteome</keyword>
<comment type="similarity">
    <text evidence="2">Belongs to the AlaDH/PNT family.</text>
</comment>
<evidence type="ECO:0000256" key="3">
    <source>
        <dbReference type="ARBA" id="ARBA00012943"/>
    </source>
</evidence>
<evidence type="ECO:0000256" key="8">
    <source>
        <dbReference type="ARBA" id="ARBA00048202"/>
    </source>
</evidence>
<evidence type="ECO:0000256" key="7">
    <source>
        <dbReference type="ARBA" id="ARBA00023027"/>
    </source>
</evidence>